<comment type="caution">
    <text evidence="1">The sequence shown here is derived from an EMBL/GenBank/DDBJ whole genome shotgun (WGS) entry which is preliminary data.</text>
</comment>
<evidence type="ECO:0000313" key="2">
    <source>
        <dbReference type="Proteomes" id="UP001179952"/>
    </source>
</evidence>
<keyword evidence="2" id="KW-1185">Reference proteome</keyword>
<organism evidence="1 2">
    <name type="scientific">Acorus gramineus</name>
    <name type="common">Dwarf sweet flag</name>
    <dbReference type="NCBI Taxonomy" id="55184"/>
    <lineage>
        <taxon>Eukaryota</taxon>
        <taxon>Viridiplantae</taxon>
        <taxon>Streptophyta</taxon>
        <taxon>Embryophyta</taxon>
        <taxon>Tracheophyta</taxon>
        <taxon>Spermatophyta</taxon>
        <taxon>Magnoliopsida</taxon>
        <taxon>Liliopsida</taxon>
        <taxon>Acoraceae</taxon>
        <taxon>Acorus</taxon>
    </lineage>
</organism>
<reference evidence="1" key="2">
    <citation type="submission" date="2023-06" db="EMBL/GenBank/DDBJ databases">
        <authorList>
            <person name="Ma L."/>
            <person name="Liu K.-W."/>
            <person name="Li Z."/>
            <person name="Hsiao Y.-Y."/>
            <person name="Qi Y."/>
            <person name="Fu T."/>
            <person name="Tang G."/>
            <person name="Zhang D."/>
            <person name="Sun W.-H."/>
            <person name="Liu D.-K."/>
            <person name="Li Y."/>
            <person name="Chen G.-Z."/>
            <person name="Liu X.-D."/>
            <person name="Liao X.-Y."/>
            <person name="Jiang Y.-T."/>
            <person name="Yu X."/>
            <person name="Hao Y."/>
            <person name="Huang J."/>
            <person name="Zhao X.-W."/>
            <person name="Ke S."/>
            <person name="Chen Y.-Y."/>
            <person name="Wu W.-L."/>
            <person name="Hsu J.-L."/>
            <person name="Lin Y.-F."/>
            <person name="Huang M.-D."/>
            <person name="Li C.-Y."/>
            <person name="Huang L."/>
            <person name="Wang Z.-W."/>
            <person name="Zhao X."/>
            <person name="Zhong W.-Y."/>
            <person name="Peng D.-H."/>
            <person name="Ahmad S."/>
            <person name="Lan S."/>
            <person name="Zhang J.-S."/>
            <person name="Tsai W.-C."/>
            <person name="Van De Peer Y."/>
            <person name="Liu Z.-J."/>
        </authorList>
    </citation>
    <scope>NUCLEOTIDE SEQUENCE</scope>
    <source>
        <strain evidence="1">SCP</strain>
        <tissue evidence="1">Leaves</tissue>
    </source>
</reference>
<sequence>MSEMSTSIPLACGPRNVHRGIATWPSERPGTAGYSQVPLTGPYVLMRAGEVILNPHCKVYGHPTPRIQIQEVIYKQ</sequence>
<name>A0AAV9AX90_ACOGR</name>
<dbReference type="Proteomes" id="UP001179952">
    <property type="component" value="Unassembled WGS sequence"/>
</dbReference>
<accession>A0AAV9AX90</accession>
<proteinExistence type="predicted"/>
<evidence type="ECO:0000313" key="1">
    <source>
        <dbReference type="EMBL" id="KAK1269008.1"/>
    </source>
</evidence>
<dbReference type="EMBL" id="JAUJYN010000006">
    <property type="protein sequence ID" value="KAK1269008.1"/>
    <property type="molecule type" value="Genomic_DNA"/>
</dbReference>
<reference evidence="1" key="1">
    <citation type="journal article" date="2023" name="Nat. Commun.">
        <title>Diploid and tetraploid genomes of Acorus and the evolution of monocots.</title>
        <authorList>
            <person name="Ma L."/>
            <person name="Liu K.W."/>
            <person name="Li Z."/>
            <person name="Hsiao Y.Y."/>
            <person name="Qi Y."/>
            <person name="Fu T."/>
            <person name="Tang G.D."/>
            <person name="Zhang D."/>
            <person name="Sun W.H."/>
            <person name="Liu D.K."/>
            <person name="Li Y."/>
            <person name="Chen G.Z."/>
            <person name="Liu X.D."/>
            <person name="Liao X.Y."/>
            <person name="Jiang Y.T."/>
            <person name="Yu X."/>
            <person name="Hao Y."/>
            <person name="Huang J."/>
            <person name="Zhao X.W."/>
            <person name="Ke S."/>
            <person name="Chen Y.Y."/>
            <person name="Wu W.L."/>
            <person name="Hsu J.L."/>
            <person name="Lin Y.F."/>
            <person name="Huang M.D."/>
            <person name="Li C.Y."/>
            <person name="Huang L."/>
            <person name="Wang Z.W."/>
            <person name="Zhao X."/>
            <person name="Zhong W.Y."/>
            <person name="Peng D.H."/>
            <person name="Ahmad S."/>
            <person name="Lan S."/>
            <person name="Zhang J.S."/>
            <person name="Tsai W.C."/>
            <person name="Van de Peer Y."/>
            <person name="Liu Z.J."/>
        </authorList>
    </citation>
    <scope>NUCLEOTIDE SEQUENCE</scope>
    <source>
        <strain evidence="1">SCP</strain>
    </source>
</reference>
<dbReference type="AlphaFoldDB" id="A0AAV9AX90"/>
<gene>
    <name evidence="1" type="ORF">QJS04_geneDACA017125</name>
</gene>
<protein>
    <submittedName>
        <fullName evidence="1">Uncharacterized protein</fullName>
    </submittedName>
</protein>